<accession>A0A5B8LQN4</accession>
<dbReference type="KEGG" id="dea:FPZ08_06995"/>
<dbReference type="InterPro" id="IPR056919">
    <property type="entry name" value="Phage_TAC_18"/>
</dbReference>
<protein>
    <submittedName>
        <fullName evidence="1">Uncharacterized protein</fullName>
    </submittedName>
</protein>
<dbReference type="AlphaFoldDB" id="A0A5B8LQN4"/>
<proteinExistence type="predicted"/>
<keyword evidence="2" id="KW-1185">Reference proteome</keyword>
<dbReference type="Proteomes" id="UP000315364">
    <property type="component" value="Chromosome"/>
</dbReference>
<evidence type="ECO:0000313" key="1">
    <source>
        <dbReference type="EMBL" id="QDZ10517.1"/>
    </source>
</evidence>
<dbReference type="Pfam" id="PF23812">
    <property type="entry name" value="Phage_TAC_18"/>
    <property type="match status" value="1"/>
</dbReference>
<reference evidence="1 2" key="1">
    <citation type="submission" date="2019-07" db="EMBL/GenBank/DDBJ databases">
        <title>Full genome sequence of Devosia sp. Gsoil 520.</title>
        <authorList>
            <person name="Im W.-T."/>
        </authorList>
    </citation>
    <scope>NUCLEOTIDE SEQUENCE [LARGE SCALE GENOMIC DNA]</scope>
    <source>
        <strain evidence="1 2">Gsoil 520</strain>
    </source>
</reference>
<name>A0A5B8LQN4_9HYPH</name>
<gene>
    <name evidence="1" type="ORF">FPZ08_06995</name>
</gene>
<evidence type="ECO:0000313" key="2">
    <source>
        <dbReference type="Proteomes" id="UP000315364"/>
    </source>
</evidence>
<dbReference type="EMBL" id="CP042304">
    <property type="protein sequence ID" value="QDZ10517.1"/>
    <property type="molecule type" value="Genomic_DNA"/>
</dbReference>
<sequence length="97" mass="11184">MQGQLSRSRTPERKAELEAELALPPFPEALRYLWTAFRRIRSRNGGNGYGPTPISWADLDAFDRLSGLRLLPWEIEIIEVLDDAYFAARHNQEDDPQ</sequence>
<organism evidence="1 2">
    <name type="scientific">Devosia ginsengisoli</name>
    <dbReference type="NCBI Taxonomy" id="400770"/>
    <lineage>
        <taxon>Bacteria</taxon>
        <taxon>Pseudomonadati</taxon>
        <taxon>Pseudomonadota</taxon>
        <taxon>Alphaproteobacteria</taxon>
        <taxon>Hyphomicrobiales</taxon>
        <taxon>Devosiaceae</taxon>
        <taxon>Devosia</taxon>
    </lineage>
</organism>
<dbReference type="OrthoDB" id="8245269at2"/>